<keyword evidence="2" id="KW-0614">Plasmid</keyword>
<organism evidence="1 3">
    <name type="scientific">Sphingobium yanoikuyae</name>
    <name type="common">Sphingomonas yanoikuyae</name>
    <dbReference type="NCBI Taxonomy" id="13690"/>
    <lineage>
        <taxon>Bacteria</taxon>
        <taxon>Pseudomonadati</taxon>
        <taxon>Pseudomonadota</taxon>
        <taxon>Alphaproteobacteria</taxon>
        <taxon>Sphingomonadales</taxon>
        <taxon>Sphingomonadaceae</taxon>
        <taxon>Sphingobium</taxon>
    </lineage>
</organism>
<dbReference type="Proteomes" id="UP000502611">
    <property type="component" value="Plasmid p-A-Sy"/>
</dbReference>
<gene>
    <name evidence="1" type="ORF">CP98_04773</name>
    <name evidence="2" type="ORF">HH800_25675</name>
</gene>
<evidence type="ECO:0000313" key="2">
    <source>
        <dbReference type="EMBL" id="QJR05665.1"/>
    </source>
</evidence>
<reference evidence="2 4" key="2">
    <citation type="submission" date="2020-04" db="EMBL/GenBank/DDBJ databases">
        <title>The Whole Genome Analysis of High salt-tolerant Sphingobium yanoikuyae YC-XJ2 with Aryl organophosphorus flame retardants (aryl-OPFRs)-degrading capacity and characteristics of Related phosphotriesterase.</title>
        <authorList>
            <person name="Li X."/>
        </authorList>
    </citation>
    <scope>NUCLEOTIDE SEQUENCE [LARGE SCALE GENOMIC DNA]</scope>
    <source>
        <strain evidence="2 4">YC-XJ2</strain>
        <plasmid evidence="4">p-a-sy</plasmid>
        <plasmid evidence="2">p-A-Sy</plasmid>
    </source>
</reference>
<dbReference type="RefSeq" id="WP_080727358.1">
    <property type="nucleotide sequence ID" value="NZ_CAUUIR010000042.1"/>
</dbReference>
<geneLocation type="plasmid" evidence="2">
    <name>p-A-Sy</name>
</geneLocation>
<name>A0A084E986_SPHYA</name>
<sequence length="191" mass="21171">MTGKKSRSGPEALSAYVGDSTDHPHFRYVRYYWKNDGIRNGVSAAVLAKLTPAGHEAARHDLLVPTNAPGEYAQLSYLLERYDATHPAVEKTGYAQFTIDLSADRPLHVSWEDIRAWVLSYFVRELQLAVLMVLHVPYWAGSSNDPHVHLIVPARRLGANGFGLHARDVCCDNGCASALTSWHEFEKVGAV</sequence>
<geneLocation type="plasmid" evidence="4">
    <name>p-a-sy</name>
</geneLocation>
<evidence type="ECO:0000313" key="4">
    <source>
        <dbReference type="Proteomes" id="UP000502611"/>
    </source>
</evidence>
<evidence type="ECO:0008006" key="5">
    <source>
        <dbReference type="Google" id="ProtNLM"/>
    </source>
</evidence>
<dbReference type="EMBL" id="CP053022">
    <property type="protein sequence ID" value="QJR05665.1"/>
    <property type="molecule type" value="Genomic_DNA"/>
</dbReference>
<evidence type="ECO:0000313" key="3">
    <source>
        <dbReference type="Proteomes" id="UP000028534"/>
    </source>
</evidence>
<proteinExistence type="predicted"/>
<evidence type="ECO:0000313" key="1">
    <source>
        <dbReference type="EMBL" id="KEZ14528.1"/>
    </source>
</evidence>
<dbReference type="AlphaFoldDB" id="A0A084E986"/>
<dbReference type="PATRIC" id="fig|13690.10.peg.4924"/>
<dbReference type="EMBL" id="JGVR01000050">
    <property type="protein sequence ID" value="KEZ14528.1"/>
    <property type="molecule type" value="Genomic_DNA"/>
</dbReference>
<dbReference type="Gene3D" id="3.30.930.30">
    <property type="match status" value="1"/>
</dbReference>
<reference evidence="1 3" key="1">
    <citation type="submission" date="2014-03" db="EMBL/GenBank/DDBJ databases">
        <title>Genome sequence of Sphingobium yanoikuyae B1.</title>
        <authorList>
            <person name="Gan H.M."/>
            <person name="Gan H.Y."/>
            <person name="Savka M.A."/>
        </authorList>
    </citation>
    <scope>NUCLEOTIDE SEQUENCE [LARGE SCALE GENOMIC DNA]</scope>
    <source>
        <strain evidence="1 3">B1</strain>
    </source>
</reference>
<protein>
    <recommendedName>
        <fullName evidence="5">MobA/MobL protein domain-containing protein</fullName>
    </recommendedName>
</protein>
<accession>A0A084E986</accession>
<dbReference type="Proteomes" id="UP000028534">
    <property type="component" value="Unassembled WGS sequence"/>
</dbReference>